<evidence type="ECO:0000256" key="5">
    <source>
        <dbReference type="ARBA" id="ARBA00022989"/>
    </source>
</evidence>
<evidence type="ECO:0000256" key="2">
    <source>
        <dbReference type="ARBA" id="ARBA00022448"/>
    </source>
</evidence>
<feature type="transmembrane region" description="Helical" evidence="7">
    <location>
        <begin position="140"/>
        <end position="161"/>
    </location>
</feature>
<dbReference type="InterPro" id="IPR000515">
    <property type="entry name" value="MetI-like"/>
</dbReference>
<keyword evidence="3" id="KW-1003">Cell membrane</keyword>
<evidence type="ECO:0000256" key="1">
    <source>
        <dbReference type="ARBA" id="ARBA00004651"/>
    </source>
</evidence>
<feature type="transmembrane region" description="Helical" evidence="7">
    <location>
        <begin position="12"/>
        <end position="31"/>
    </location>
</feature>
<gene>
    <name evidence="9" type="ORF">MUG84_22330</name>
</gene>
<accession>A0A9X1WTK7</accession>
<dbReference type="PANTHER" id="PTHR43744">
    <property type="entry name" value="ABC TRANSPORTER PERMEASE PROTEIN MG189-RELATED-RELATED"/>
    <property type="match status" value="1"/>
</dbReference>
<dbReference type="CDD" id="cd06261">
    <property type="entry name" value="TM_PBP2"/>
    <property type="match status" value="1"/>
</dbReference>
<evidence type="ECO:0000259" key="8">
    <source>
        <dbReference type="PROSITE" id="PS50928"/>
    </source>
</evidence>
<comment type="subcellular location">
    <subcellularLocation>
        <location evidence="1 7">Cell membrane</location>
        <topology evidence="1 7">Multi-pass membrane protein</topology>
    </subcellularLocation>
</comment>
<keyword evidence="10" id="KW-1185">Reference proteome</keyword>
<evidence type="ECO:0000313" key="9">
    <source>
        <dbReference type="EMBL" id="MCJ8014441.1"/>
    </source>
</evidence>
<dbReference type="RefSeq" id="WP_244729095.1">
    <property type="nucleotide sequence ID" value="NZ_JALIRP010000011.1"/>
</dbReference>
<dbReference type="GO" id="GO:0005886">
    <property type="term" value="C:plasma membrane"/>
    <property type="evidence" value="ECO:0007669"/>
    <property type="project" value="UniProtKB-SubCell"/>
</dbReference>
<dbReference type="Proteomes" id="UP001139347">
    <property type="component" value="Unassembled WGS sequence"/>
</dbReference>
<dbReference type="EMBL" id="JALIRP010000011">
    <property type="protein sequence ID" value="MCJ8014441.1"/>
    <property type="molecule type" value="Genomic_DNA"/>
</dbReference>
<dbReference type="GO" id="GO:0055085">
    <property type="term" value="P:transmembrane transport"/>
    <property type="evidence" value="ECO:0007669"/>
    <property type="project" value="InterPro"/>
</dbReference>
<comment type="caution">
    <text evidence="9">The sequence shown here is derived from an EMBL/GenBank/DDBJ whole genome shotgun (WGS) entry which is preliminary data.</text>
</comment>
<name>A0A9X1WTK7_9BACL</name>
<sequence length="292" mass="33083">MNHRTVGEKIFDVFNVCFLLLLALSTIYPFMNVLTYSLSTPHAANLPGLHFFPKEVTFNSYMKVLSNMEVYRAFGNTMLRTFVGVILLVLLTAMTAYPLSVRTFPHRKQITFLMVFSLMFYGGLIPTYLLVKNLGMIDTIWALVLPPAVSGFNVIVMRNFMQSIHPELIESAKMDGANEFIVFIRIVLPLSAPVIAVVGLWAAVFHWNAWFDAMIYTSGPRHEVLQLFLRRTVLDESNSFLLSIDPARELNLYTPVTLKSATIMIITLPILLVYPFLQRFFVKGIMLGSVKG</sequence>
<evidence type="ECO:0000313" key="10">
    <source>
        <dbReference type="Proteomes" id="UP001139347"/>
    </source>
</evidence>
<dbReference type="InterPro" id="IPR035906">
    <property type="entry name" value="MetI-like_sf"/>
</dbReference>
<keyword evidence="2 7" id="KW-0813">Transport</keyword>
<keyword evidence="6 7" id="KW-0472">Membrane</keyword>
<organism evidence="9 10">
    <name type="scientific">Paenibacillus mangrovi</name>
    <dbReference type="NCBI Taxonomy" id="2931978"/>
    <lineage>
        <taxon>Bacteria</taxon>
        <taxon>Bacillati</taxon>
        <taxon>Bacillota</taxon>
        <taxon>Bacilli</taxon>
        <taxon>Bacillales</taxon>
        <taxon>Paenibacillaceae</taxon>
        <taxon>Paenibacillus</taxon>
    </lineage>
</organism>
<keyword evidence="5 7" id="KW-1133">Transmembrane helix</keyword>
<feature type="transmembrane region" description="Helical" evidence="7">
    <location>
        <begin position="78"/>
        <end position="98"/>
    </location>
</feature>
<dbReference type="PROSITE" id="PS50928">
    <property type="entry name" value="ABC_TM1"/>
    <property type="match status" value="1"/>
</dbReference>
<dbReference type="Gene3D" id="1.10.3720.10">
    <property type="entry name" value="MetI-like"/>
    <property type="match status" value="1"/>
</dbReference>
<evidence type="ECO:0000256" key="3">
    <source>
        <dbReference type="ARBA" id="ARBA00022475"/>
    </source>
</evidence>
<feature type="domain" description="ABC transmembrane type-1" evidence="8">
    <location>
        <begin position="74"/>
        <end position="274"/>
    </location>
</feature>
<dbReference type="PANTHER" id="PTHR43744:SF9">
    <property type="entry name" value="POLYGALACTURONAN_RHAMNOGALACTURONAN TRANSPORT SYSTEM PERMEASE PROTEIN YTCP"/>
    <property type="match status" value="1"/>
</dbReference>
<dbReference type="SUPFAM" id="SSF161098">
    <property type="entry name" value="MetI-like"/>
    <property type="match status" value="1"/>
</dbReference>
<feature type="transmembrane region" description="Helical" evidence="7">
    <location>
        <begin position="182"/>
        <end position="204"/>
    </location>
</feature>
<proteinExistence type="inferred from homology"/>
<dbReference type="Pfam" id="PF00528">
    <property type="entry name" value="BPD_transp_1"/>
    <property type="match status" value="1"/>
</dbReference>
<protein>
    <submittedName>
        <fullName evidence="9">Carbohydrate ABC transporter permease</fullName>
    </submittedName>
</protein>
<feature type="transmembrane region" description="Helical" evidence="7">
    <location>
        <begin position="110"/>
        <end position="128"/>
    </location>
</feature>
<comment type="similarity">
    <text evidence="7">Belongs to the binding-protein-dependent transport system permease family.</text>
</comment>
<evidence type="ECO:0000256" key="7">
    <source>
        <dbReference type="RuleBase" id="RU363032"/>
    </source>
</evidence>
<feature type="transmembrane region" description="Helical" evidence="7">
    <location>
        <begin position="256"/>
        <end position="277"/>
    </location>
</feature>
<reference evidence="9" key="1">
    <citation type="submission" date="2022-04" db="EMBL/GenBank/DDBJ databases">
        <title>Paenibacillus mangrovi sp. nov., a novel endophytic bacterium isolated from bark of Kandelia candel.</title>
        <authorList>
            <person name="Tuo L."/>
        </authorList>
    </citation>
    <scope>NUCLEOTIDE SEQUENCE</scope>
    <source>
        <strain evidence="9">KQZ6P-2</strain>
    </source>
</reference>
<evidence type="ECO:0000256" key="6">
    <source>
        <dbReference type="ARBA" id="ARBA00023136"/>
    </source>
</evidence>
<keyword evidence="4 7" id="KW-0812">Transmembrane</keyword>
<evidence type="ECO:0000256" key="4">
    <source>
        <dbReference type="ARBA" id="ARBA00022692"/>
    </source>
</evidence>
<dbReference type="AlphaFoldDB" id="A0A9X1WTK7"/>